<dbReference type="PROSITE" id="PS50110">
    <property type="entry name" value="RESPONSE_REGULATORY"/>
    <property type="match status" value="1"/>
</dbReference>
<evidence type="ECO:0000256" key="4">
    <source>
        <dbReference type="ARBA" id="ARBA00023012"/>
    </source>
</evidence>
<dbReference type="AlphaFoldDB" id="A0A4R1RVW1"/>
<dbReference type="GO" id="GO:0005737">
    <property type="term" value="C:cytoplasm"/>
    <property type="evidence" value="ECO:0007669"/>
    <property type="project" value="UniProtKB-SubCell"/>
</dbReference>
<evidence type="ECO:0000313" key="12">
    <source>
        <dbReference type="Proteomes" id="UP000295008"/>
    </source>
</evidence>
<dbReference type="CDD" id="cd17536">
    <property type="entry name" value="REC_YesN-like"/>
    <property type="match status" value="1"/>
</dbReference>
<dbReference type="Pfam" id="PF12833">
    <property type="entry name" value="HTH_18"/>
    <property type="match status" value="1"/>
</dbReference>
<keyword evidence="7" id="KW-0804">Transcription</keyword>
<evidence type="ECO:0000256" key="1">
    <source>
        <dbReference type="ARBA" id="ARBA00004496"/>
    </source>
</evidence>
<dbReference type="PROSITE" id="PS01124">
    <property type="entry name" value="HTH_ARAC_FAMILY_2"/>
    <property type="match status" value="1"/>
</dbReference>
<evidence type="ECO:0000256" key="6">
    <source>
        <dbReference type="ARBA" id="ARBA00023125"/>
    </source>
</evidence>
<dbReference type="PRINTS" id="PR00032">
    <property type="entry name" value="HTHARAC"/>
</dbReference>
<feature type="domain" description="HTH araC/xylS-type" evidence="9">
    <location>
        <begin position="441"/>
        <end position="539"/>
    </location>
</feature>
<evidence type="ECO:0000256" key="2">
    <source>
        <dbReference type="ARBA" id="ARBA00022490"/>
    </source>
</evidence>
<dbReference type="SMART" id="SM00342">
    <property type="entry name" value="HTH_ARAC"/>
    <property type="match status" value="1"/>
</dbReference>
<keyword evidence="3 8" id="KW-0597">Phosphoprotein</keyword>
<keyword evidence="2" id="KW-0963">Cytoplasm</keyword>
<feature type="modified residue" description="4-aspartylphosphate" evidence="8">
    <location>
        <position position="55"/>
    </location>
</feature>
<dbReference type="Gene3D" id="1.10.10.60">
    <property type="entry name" value="Homeodomain-like"/>
    <property type="match status" value="2"/>
</dbReference>
<dbReference type="SMART" id="SM00448">
    <property type="entry name" value="REC"/>
    <property type="match status" value="1"/>
</dbReference>
<evidence type="ECO:0000259" key="10">
    <source>
        <dbReference type="PROSITE" id="PS50110"/>
    </source>
</evidence>
<dbReference type="Pfam" id="PF00072">
    <property type="entry name" value="Response_reg"/>
    <property type="match status" value="1"/>
</dbReference>
<dbReference type="InterPro" id="IPR018062">
    <property type="entry name" value="HTH_AraC-typ_CS"/>
</dbReference>
<sequence length="541" mass="61118">MVKVVIIDDEPLVRVGLRSMIPWEELGYELSGEATNGRQGLELIGKQQPDIVITDIKMPVMDGLEMMRLVLKAEQPVKFIILSSYDEFQLVKQAMKQGAEEYLIKLDLEPEVLTETLAAVREKLLAERGRSDQEERLEKGLRENLELLREGFFQRLLSKPAAPQAELSEQAAYLGIDLDELLACALIRINLNNPAELEKYDANELHVLESSIHNTINEIVNDIFKGYTFVWNPGEFIVIFSAAAGLANEAYRKKAVGMGERLAQMIKQYFNIGVSVGISDPHQGFTELSRAYFESCRAVQQSYYSGAATVLCFADVPQGESDQAQIDMAELKTALPKAIELLDLELIGAAFEMVFNLLNEPKLSREQAYDLCFQIAYLINGALNVSEAELKEIIGYRNSLYESILTLNTLAELGHWLTGLERRLCRFISQTDEQKNHRLVAKAKRYILDHYREEISLNEVAAAISISPGYLSTIFRQDTGICFTDYVTEAKIGQAKKWLRESDYKIYEISALLGYQNAYYFSKVFKKVTGMTPSEFSGKKL</sequence>
<dbReference type="PANTHER" id="PTHR42713:SF3">
    <property type="entry name" value="TRANSCRIPTIONAL REGULATORY PROTEIN HPTR"/>
    <property type="match status" value="1"/>
</dbReference>
<evidence type="ECO:0000256" key="5">
    <source>
        <dbReference type="ARBA" id="ARBA00023015"/>
    </source>
</evidence>
<dbReference type="OrthoDB" id="9794370at2"/>
<reference evidence="11 12" key="1">
    <citation type="submission" date="2019-03" db="EMBL/GenBank/DDBJ databases">
        <title>Genomic Encyclopedia of Type Strains, Phase IV (KMG-IV): sequencing the most valuable type-strain genomes for metagenomic binning, comparative biology and taxonomic classification.</title>
        <authorList>
            <person name="Goeker M."/>
        </authorList>
    </citation>
    <scope>NUCLEOTIDE SEQUENCE [LARGE SCALE GENOMIC DNA]</scope>
    <source>
        <strain evidence="11 12">LX-B</strain>
    </source>
</reference>
<proteinExistence type="predicted"/>
<evidence type="ECO:0000256" key="3">
    <source>
        <dbReference type="ARBA" id="ARBA00022553"/>
    </source>
</evidence>
<dbReference type="SUPFAM" id="SSF46689">
    <property type="entry name" value="Homeodomain-like"/>
    <property type="match status" value="2"/>
</dbReference>
<dbReference type="Proteomes" id="UP000295008">
    <property type="component" value="Unassembled WGS sequence"/>
</dbReference>
<dbReference type="InterPro" id="IPR051552">
    <property type="entry name" value="HptR"/>
</dbReference>
<dbReference type="InterPro" id="IPR001789">
    <property type="entry name" value="Sig_transdc_resp-reg_receiver"/>
</dbReference>
<keyword evidence="12" id="KW-1185">Reference proteome</keyword>
<dbReference type="GO" id="GO:0000160">
    <property type="term" value="P:phosphorelay signal transduction system"/>
    <property type="evidence" value="ECO:0007669"/>
    <property type="project" value="UniProtKB-KW"/>
</dbReference>
<dbReference type="SUPFAM" id="SSF52172">
    <property type="entry name" value="CheY-like"/>
    <property type="match status" value="1"/>
</dbReference>
<dbReference type="GO" id="GO:0003700">
    <property type="term" value="F:DNA-binding transcription factor activity"/>
    <property type="evidence" value="ECO:0007669"/>
    <property type="project" value="InterPro"/>
</dbReference>
<dbReference type="InterPro" id="IPR009057">
    <property type="entry name" value="Homeodomain-like_sf"/>
</dbReference>
<organism evidence="11 12">
    <name type="scientific">Hydrogenispora ethanolica</name>
    <dbReference type="NCBI Taxonomy" id="1082276"/>
    <lineage>
        <taxon>Bacteria</taxon>
        <taxon>Bacillati</taxon>
        <taxon>Bacillota</taxon>
        <taxon>Hydrogenispora</taxon>
    </lineage>
</organism>
<feature type="domain" description="Response regulatory" evidence="10">
    <location>
        <begin position="3"/>
        <end position="120"/>
    </location>
</feature>
<keyword evidence="5" id="KW-0805">Transcription regulation</keyword>
<gene>
    <name evidence="11" type="ORF">EDC14_1009116</name>
</gene>
<evidence type="ECO:0000256" key="7">
    <source>
        <dbReference type="ARBA" id="ARBA00023163"/>
    </source>
</evidence>
<dbReference type="GO" id="GO:0043565">
    <property type="term" value="F:sequence-specific DNA binding"/>
    <property type="evidence" value="ECO:0007669"/>
    <property type="project" value="InterPro"/>
</dbReference>
<dbReference type="InterPro" id="IPR041522">
    <property type="entry name" value="CdaR_GGDEF"/>
</dbReference>
<dbReference type="InterPro" id="IPR018060">
    <property type="entry name" value="HTH_AraC"/>
</dbReference>
<dbReference type="Pfam" id="PF17853">
    <property type="entry name" value="GGDEF_2"/>
    <property type="match status" value="1"/>
</dbReference>
<evidence type="ECO:0000256" key="8">
    <source>
        <dbReference type="PROSITE-ProRule" id="PRU00169"/>
    </source>
</evidence>
<protein>
    <submittedName>
        <fullName evidence="11">Two-component system response regulator YesN</fullName>
    </submittedName>
</protein>
<dbReference type="PANTHER" id="PTHR42713">
    <property type="entry name" value="HISTIDINE KINASE-RELATED"/>
    <property type="match status" value="1"/>
</dbReference>
<dbReference type="InterPro" id="IPR020449">
    <property type="entry name" value="Tscrpt_reg_AraC-type_HTH"/>
</dbReference>
<dbReference type="RefSeq" id="WP_132014070.1">
    <property type="nucleotide sequence ID" value="NZ_SLUN01000009.1"/>
</dbReference>
<dbReference type="EMBL" id="SLUN01000009">
    <property type="protein sequence ID" value="TCL70798.1"/>
    <property type="molecule type" value="Genomic_DNA"/>
</dbReference>
<dbReference type="InterPro" id="IPR011006">
    <property type="entry name" value="CheY-like_superfamily"/>
</dbReference>
<keyword evidence="6" id="KW-0238">DNA-binding</keyword>
<dbReference type="Gene3D" id="3.40.50.2300">
    <property type="match status" value="1"/>
</dbReference>
<accession>A0A4R1RVW1</accession>
<keyword evidence="4" id="KW-0902">Two-component regulatory system</keyword>
<comment type="caution">
    <text evidence="11">The sequence shown here is derived from an EMBL/GenBank/DDBJ whole genome shotgun (WGS) entry which is preliminary data.</text>
</comment>
<evidence type="ECO:0000313" key="11">
    <source>
        <dbReference type="EMBL" id="TCL70798.1"/>
    </source>
</evidence>
<dbReference type="PROSITE" id="PS00041">
    <property type="entry name" value="HTH_ARAC_FAMILY_1"/>
    <property type="match status" value="1"/>
</dbReference>
<comment type="subcellular location">
    <subcellularLocation>
        <location evidence="1">Cytoplasm</location>
    </subcellularLocation>
</comment>
<evidence type="ECO:0000259" key="9">
    <source>
        <dbReference type="PROSITE" id="PS01124"/>
    </source>
</evidence>
<name>A0A4R1RVW1_HYDET</name>